<dbReference type="OrthoDB" id="4685598at2759"/>
<gene>
    <name evidence="2" type="ORF">BHQ10_004093</name>
</gene>
<keyword evidence="3" id="KW-1185">Reference proteome</keyword>
<evidence type="ECO:0000313" key="2">
    <source>
        <dbReference type="EMBL" id="RAO68081.1"/>
    </source>
</evidence>
<feature type="compositionally biased region" description="Polar residues" evidence="1">
    <location>
        <begin position="28"/>
        <end position="48"/>
    </location>
</feature>
<accession>A0A364KX68</accession>
<sequence>MDCPSKRSTIACDYCRSSSRARLVTVGQSKAANGANPTIQTPFQNPAKDNQAEDAARSSGATHDGLDVGSQPADSQFPMPSTFPSSTIPPQGGGVQTSVDDDSALPPLTIPLGHRCSNDSLLMLPQIQALIGQYPEDFFFRVESRRRLPRTQTFNPIEDNLEVPQVDAETSSLLINRFFQSVYLVNPFLDEAAYVQRYTSNVNSNVETLPNERAVKLLVFALGTIGGKSIKRDDDSEENVPGMQFFEPAVHILTISWTSCFCGDVTLAQGLVLCALYLCYISQPLRAWKIIHMASTTVQQLLISFRNILPHQPEADELARAAWSCFLIESGIEQVVDKMPFPGFGRAPNPVNLAFMTDISMRLLLNRVYYSIYSSNFSIDELDSSLITVCTELNRQLQIWHESIPAIIRSGLRSNNEDANPQAYVLRLRYWSTKDIIFRPFVAYVTSLSPDQLVNVSQTVLDNCQLCLSSCRSFLLASGKLLSEYTPYTYSALHT</sequence>
<dbReference type="CDD" id="cd12148">
    <property type="entry name" value="fungal_TF_MHR"/>
    <property type="match status" value="1"/>
</dbReference>
<dbReference type="InterPro" id="IPR053181">
    <property type="entry name" value="EcdB-like_regulator"/>
</dbReference>
<comment type="caution">
    <text evidence="2">The sequence shown here is derived from an EMBL/GenBank/DDBJ whole genome shotgun (WGS) entry which is preliminary data.</text>
</comment>
<reference evidence="2 3" key="1">
    <citation type="journal article" date="2017" name="Biotechnol. Biofuels">
        <title>Differential beta-glucosidase expression as a function of carbon source availability in Talaromyces amestolkiae: a genomic and proteomic approach.</title>
        <authorList>
            <person name="de Eugenio L.I."/>
            <person name="Mendez-Liter J.A."/>
            <person name="Nieto-Dominguez M."/>
            <person name="Alonso L."/>
            <person name="Gil-Munoz J."/>
            <person name="Barriuso J."/>
            <person name="Prieto A."/>
            <person name="Martinez M.J."/>
        </authorList>
    </citation>
    <scope>NUCLEOTIDE SEQUENCE [LARGE SCALE GENOMIC DNA]</scope>
    <source>
        <strain evidence="2 3">CIB</strain>
    </source>
</reference>
<dbReference type="Proteomes" id="UP000249363">
    <property type="component" value="Unassembled WGS sequence"/>
</dbReference>
<evidence type="ECO:0000313" key="3">
    <source>
        <dbReference type="Proteomes" id="UP000249363"/>
    </source>
</evidence>
<dbReference type="PANTHER" id="PTHR47785">
    <property type="entry name" value="ZN(II)2CYS6 TRANSCRIPTION FACTOR (EUROFUNG)-RELATED-RELATED"/>
    <property type="match status" value="1"/>
</dbReference>
<organism evidence="2 3">
    <name type="scientific">Talaromyces amestolkiae</name>
    <dbReference type="NCBI Taxonomy" id="1196081"/>
    <lineage>
        <taxon>Eukaryota</taxon>
        <taxon>Fungi</taxon>
        <taxon>Dikarya</taxon>
        <taxon>Ascomycota</taxon>
        <taxon>Pezizomycotina</taxon>
        <taxon>Eurotiomycetes</taxon>
        <taxon>Eurotiomycetidae</taxon>
        <taxon>Eurotiales</taxon>
        <taxon>Trichocomaceae</taxon>
        <taxon>Talaromyces</taxon>
        <taxon>Talaromyces sect. Talaromyces</taxon>
    </lineage>
</organism>
<name>A0A364KX68_TALAM</name>
<proteinExistence type="predicted"/>
<dbReference type="AlphaFoldDB" id="A0A364KX68"/>
<dbReference type="EMBL" id="MIKG01000007">
    <property type="protein sequence ID" value="RAO68081.1"/>
    <property type="molecule type" value="Genomic_DNA"/>
</dbReference>
<protein>
    <recommendedName>
        <fullName evidence="4">Transcription factor domain-containing protein</fullName>
    </recommendedName>
</protein>
<evidence type="ECO:0008006" key="4">
    <source>
        <dbReference type="Google" id="ProtNLM"/>
    </source>
</evidence>
<evidence type="ECO:0000256" key="1">
    <source>
        <dbReference type="SAM" id="MobiDB-lite"/>
    </source>
</evidence>
<dbReference type="RefSeq" id="XP_040732597.1">
    <property type="nucleotide sequence ID" value="XM_040876422.1"/>
</dbReference>
<feature type="region of interest" description="Disordered" evidence="1">
    <location>
        <begin position="28"/>
        <end position="106"/>
    </location>
</feature>
<feature type="compositionally biased region" description="Polar residues" evidence="1">
    <location>
        <begin position="72"/>
        <end position="89"/>
    </location>
</feature>
<dbReference type="GeneID" id="63793309"/>